<dbReference type="AlphaFoldDB" id="A0A1F7RI98"/>
<organism evidence="2 3">
    <name type="scientific">Candidatus Schekmanbacteria bacterium GWA2_38_11</name>
    <dbReference type="NCBI Taxonomy" id="1817876"/>
    <lineage>
        <taxon>Bacteria</taxon>
        <taxon>Candidatus Schekmaniibacteriota</taxon>
    </lineage>
</organism>
<comment type="caution">
    <text evidence="2">The sequence shown here is derived from an EMBL/GenBank/DDBJ whole genome shotgun (WGS) entry which is preliminary data.</text>
</comment>
<dbReference type="Pfam" id="PF04977">
    <property type="entry name" value="DivIC"/>
    <property type="match status" value="1"/>
</dbReference>
<evidence type="ECO:0008006" key="4">
    <source>
        <dbReference type="Google" id="ProtNLM"/>
    </source>
</evidence>
<name>A0A1F7RI98_9BACT</name>
<dbReference type="EMBL" id="MGDB01000080">
    <property type="protein sequence ID" value="OGL41030.1"/>
    <property type="molecule type" value="Genomic_DNA"/>
</dbReference>
<evidence type="ECO:0000313" key="2">
    <source>
        <dbReference type="EMBL" id="OGL41030.1"/>
    </source>
</evidence>
<gene>
    <name evidence="2" type="ORF">A2042_09835</name>
</gene>
<proteinExistence type="predicted"/>
<reference evidence="2 3" key="1">
    <citation type="journal article" date="2016" name="Nat. Commun.">
        <title>Thousands of microbial genomes shed light on interconnected biogeochemical processes in an aquifer system.</title>
        <authorList>
            <person name="Anantharaman K."/>
            <person name="Brown C.T."/>
            <person name="Hug L.A."/>
            <person name="Sharon I."/>
            <person name="Castelle C.J."/>
            <person name="Probst A.J."/>
            <person name="Thomas B.C."/>
            <person name="Singh A."/>
            <person name="Wilkins M.J."/>
            <person name="Karaoz U."/>
            <person name="Brodie E.L."/>
            <person name="Williams K.H."/>
            <person name="Hubbard S.S."/>
            <person name="Banfield J.F."/>
        </authorList>
    </citation>
    <scope>NUCLEOTIDE SEQUENCE [LARGE SCALE GENOMIC DNA]</scope>
</reference>
<feature type="transmembrane region" description="Helical" evidence="1">
    <location>
        <begin position="29"/>
        <end position="48"/>
    </location>
</feature>
<evidence type="ECO:0000256" key="1">
    <source>
        <dbReference type="SAM" id="Phobius"/>
    </source>
</evidence>
<sequence>MAKTLSNPGILLGENIALRQEGVKVLRRFFIYFTIVLVFFSGIFFLAWQQIYIMKMTYEIHQLRRSLKELSFKNIKLKFEISSLSSLSRVEKEATESLNLRPPAFDQVKIIEEKGK</sequence>
<dbReference type="Proteomes" id="UP000178526">
    <property type="component" value="Unassembled WGS sequence"/>
</dbReference>
<dbReference type="InterPro" id="IPR007060">
    <property type="entry name" value="FtsL/DivIC"/>
</dbReference>
<protein>
    <recommendedName>
        <fullName evidence="4">Cell division protein FtsL</fullName>
    </recommendedName>
</protein>
<accession>A0A1F7RI98</accession>
<keyword evidence="1" id="KW-1133">Transmembrane helix</keyword>
<keyword evidence="1" id="KW-0812">Transmembrane</keyword>
<evidence type="ECO:0000313" key="3">
    <source>
        <dbReference type="Proteomes" id="UP000178526"/>
    </source>
</evidence>
<keyword evidence="1" id="KW-0472">Membrane</keyword>